<reference evidence="2" key="1">
    <citation type="submission" date="2016-09" db="EMBL/GenBank/DDBJ databases">
        <title>Complete Genome Sequence of Brevibacterium linens SMQ-1335.</title>
        <authorList>
            <person name="de Melo A.G."/>
            <person name="Labrie S.J."/>
            <person name="Dumaresq J."/>
            <person name="Roberts R.J."/>
            <person name="Tremblay D.M."/>
            <person name="Moineau S."/>
        </authorList>
    </citation>
    <scope>NUCLEOTIDE SEQUENCE [LARGE SCALE GENOMIC DNA]</scope>
    <source>
        <strain evidence="2">SMQ-1335</strain>
    </source>
</reference>
<sequence length="118" mass="12107">MILRICPELDTEYTFPGSQVSETGLAAARAAAGAFVSGASVAGAFVAGADVAGADMPAFAGAAGISTMPMPERTMTNAVNAAHTERTRKRVSGILSSFRYQTISPVAPHDPVRAHDSV</sequence>
<accession>A0A1D7W8S2</accession>
<name>A0A1D7W8S2_BREAU</name>
<dbReference type="AlphaFoldDB" id="A0A1D7W8S2"/>
<proteinExistence type="predicted"/>
<protein>
    <submittedName>
        <fullName evidence="1">Uncharacterized protein</fullName>
    </submittedName>
</protein>
<dbReference type="EMBL" id="CP017150">
    <property type="protein sequence ID" value="AOP55439.1"/>
    <property type="molecule type" value="Genomic_DNA"/>
</dbReference>
<gene>
    <name evidence="1" type="ORF">BLSMQ_3741</name>
</gene>
<evidence type="ECO:0000313" key="1">
    <source>
        <dbReference type="EMBL" id="AOP55439.1"/>
    </source>
</evidence>
<dbReference type="KEGG" id="blin:BLSMQ_3741"/>
<evidence type="ECO:0000313" key="2">
    <source>
        <dbReference type="Proteomes" id="UP000094793"/>
    </source>
</evidence>
<organism evidence="1 2">
    <name type="scientific">Brevibacterium aurantiacum</name>
    <dbReference type="NCBI Taxonomy" id="273384"/>
    <lineage>
        <taxon>Bacteria</taxon>
        <taxon>Bacillati</taxon>
        <taxon>Actinomycetota</taxon>
        <taxon>Actinomycetes</taxon>
        <taxon>Micrococcales</taxon>
        <taxon>Brevibacteriaceae</taxon>
        <taxon>Brevibacterium</taxon>
    </lineage>
</organism>
<dbReference type="Proteomes" id="UP000094793">
    <property type="component" value="Chromosome"/>
</dbReference>